<protein>
    <submittedName>
        <fullName evidence="2">Hint domain-containing protein</fullName>
    </submittedName>
</protein>
<feature type="domain" description="Hedgehog/Intein (Hint)" evidence="1">
    <location>
        <begin position="181"/>
        <end position="327"/>
    </location>
</feature>
<evidence type="ECO:0000259" key="1">
    <source>
        <dbReference type="Pfam" id="PF13403"/>
    </source>
</evidence>
<evidence type="ECO:0000313" key="3">
    <source>
        <dbReference type="Proteomes" id="UP001166191"/>
    </source>
</evidence>
<dbReference type="Proteomes" id="UP001166191">
    <property type="component" value="Unassembled WGS sequence"/>
</dbReference>
<accession>A0ABS6AH60</accession>
<evidence type="ECO:0000313" key="2">
    <source>
        <dbReference type="EMBL" id="MBU3029933.1"/>
    </source>
</evidence>
<gene>
    <name evidence="2" type="ORF">KNW02_07355</name>
</gene>
<name>A0ABS6AH60_9RHOB</name>
<sequence>MIHLGSYPDVDAQETFSFLGFTFPEYDAERAYDQINGQTAGSAGAPLYGRVTAVTMNDDDANGSIQHNNAAGTQETVSYTLNGEFHENEIDSAIVVSNVAVTRLLPDGSTDTIYTTVRIFQDVSGNAFMMPPPASAAAPDEIAALTTYPIVSITMSTDEADYDTYFSRTSTELYDQSSFVPCFAAGTMILTEAGERKVEDLEVGDLVWTRDHGFQPVRWRGLRSLSASELAASPRLRPIRILANALGPNRPDRDLTVSPQHRILVRSQIAQRMFNAPELLVAARQLTEVPGIEELTDAQGVSYVHLLFDRHEVLMSNGAETESLYPGPQTIEALGEAAEEVFTLFPQLRDDPAAVDTARPLAAGRRARQLARRHATNQQPLAN</sequence>
<keyword evidence="3" id="KW-1185">Reference proteome</keyword>
<dbReference type="InterPro" id="IPR028992">
    <property type="entry name" value="Hedgehog/Intein_dom"/>
</dbReference>
<comment type="caution">
    <text evidence="2">The sequence shown here is derived from an EMBL/GenBank/DDBJ whole genome shotgun (WGS) entry which is preliminary data.</text>
</comment>
<dbReference type="EMBL" id="JAHKNG010000009">
    <property type="protein sequence ID" value="MBU3029933.1"/>
    <property type="molecule type" value="Genomic_DNA"/>
</dbReference>
<dbReference type="Pfam" id="PF13403">
    <property type="entry name" value="Hint_2"/>
    <property type="match status" value="1"/>
</dbReference>
<dbReference type="PROSITE" id="PS50817">
    <property type="entry name" value="INTEIN_N_TER"/>
    <property type="match status" value="1"/>
</dbReference>
<dbReference type="InterPro" id="IPR006141">
    <property type="entry name" value="Intein_N"/>
</dbReference>
<organism evidence="2 3">
    <name type="scientific">Paracoccus marinaquae</name>
    <dbReference type="NCBI Taxonomy" id="2841926"/>
    <lineage>
        <taxon>Bacteria</taxon>
        <taxon>Pseudomonadati</taxon>
        <taxon>Pseudomonadota</taxon>
        <taxon>Alphaproteobacteria</taxon>
        <taxon>Rhodobacterales</taxon>
        <taxon>Paracoccaceae</taxon>
        <taxon>Paracoccus</taxon>
    </lineage>
</organism>
<reference evidence="2" key="1">
    <citation type="submission" date="2021-06" db="EMBL/GenBank/DDBJ databases">
        <title>Paracoccus bacterium XHP0099 sp. nov., isolated from the surface waters of the Yellow Sea.</title>
        <authorList>
            <person name="Xue H."/>
            <person name="Zhang D."/>
        </authorList>
    </citation>
    <scope>NUCLEOTIDE SEQUENCE</scope>
    <source>
        <strain evidence="2">XHP0099</strain>
    </source>
</reference>
<proteinExistence type="predicted"/>